<evidence type="ECO:0008006" key="9">
    <source>
        <dbReference type="Google" id="ProtNLM"/>
    </source>
</evidence>
<comment type="similarity">
    <text evidence="1 5">Belongs to the adenylate kinase family.</text>
</comment>
<dbReference type="SUPFAM" id="SSF57774">
    <property type="entry name" value="Microbial and mitochondrial ADK, insert 'zinc finger' domain"/>
    <property type="match status" value="1"/>
</dbReference>
<dbReference type="GeneID" id="5887402"/>
<dbReference type="RefSeq" id="XP_001742358.1">
    <property type="nucleotide sequence ID" value="XM_001742306.1"/>
</dbReference>
<dbReference type="GO" id="GO:0005524">
    <property type="term" value="F:ATP binding"/>
    <property type="evidence" value="ECO:0007669"/>
    <property type="project" value="InterPro"/>
</dbReference>
<gene>
    <name evidence="7" type="ORF">MONBRDRAFT_30971</name>
</gene>
<dbReference type="SUPFAM" id="SSF52540">
    <property type="entry name" value="P-loop containing nucleoside triphosphate hydrolases"/>
    <property type="match status" value="2"/>
</dbReference>
<dbReference type="InterPro" id="IPR000850">
    <property type="entry name" value="Adenylat/UMP-CMP_kin"/>
</dbReference>
<keyword evidence="2 5" id="KW-0808">Transferase</keyword>
<evidence type="ECO:0000256" key="6">
    <source>
        <dbReference type="SAM" id="MobiDB-lite"/>
    </source>
</evidence>
<accession>A9UQG8</accession>
<evidence type="ECO:0000256" key="3">
    <source>
        <dbReference type="ARBA" id="ARBA00022741"/>
    </source>
</evidence>
<evidence type="ECO:0000256" key="4">
    <source>
        <dbReference type="ARBA" id="ARBA00022777"/>
    </source>
</evidence>
<proteinExistence type="inferred from homology"/>
<dbReference type="eggNOG" id="KOG3078">
    <property type="taxonomic scope" value="Eukaryota"/>
</dbReference>
<dbReference type="InParanoid" id="A9UQG8"/>
<dbReference type="GO" id="GO:0004017">
    <property type="term" value="F:AMP kinase activity"/>
    <property type="evidence" value="ECO:0000318"/>
    <property type="project" value="GO_Central"/>
</dbReference>
<reference evidence="7 8" key="1">
    <citation type="journal article" date="2008" name="Nature">
        <title>The genome of the choanoflagellate Monosiga brevicollis and the origin of metazoans.</title>
        <authorList>
            <consortium name="JGI Sequencing"/>
            <person name="King N."/>
            <person name="Westbrook M.J."/>
            <person name="Young S.L."/>
            <person name="Kuo A."/>
            <person name="Abedin M."/>
            <person name="Chapman J."/>
            <person name="Fairclough S."/>
            <person name="Hellsten U."/>
            <person name="Isogai Y."/>
            <person name="Letunic I."/>
            <person name="Marr M."/>
            <person name="Pincus D."/>
            <person name="Putnam N."/>
            <person name="Rokas A."/>
            <person name="Wright K.J."/>
            <person name="Zuzow R."/>
            <person name="Dirks W."/>
            <person name="Good M."/>
            <person name="Goodstein D."/>
            <person name="Lemons D."/>
            <person name="Li W."/>
            <person name="Lyons J.B."/>
            <person name="Morris A."/>
            <person name="Nichols S."/>
            <person name="Richter D.J."/>
            <person name="Salamov A."/>
            <person name="Bork P."/>
            <person name="Lim W.A."/>
            <person name="Manning G."/>
            <person name="Miller W.T."/>
            <person name="McGinnis W."/>
            <person name="Shapiro H."/>
            <person name="Tjian R."/>
            <person name="Grigoriev I.V."/>
            <person name="Rokhsar D."/>
        </authorList>
    </citation>
    <scope>NUCLEOTIDE SEQUENCE [LARGE SCALE GENOMIC DNA]</scope>
    <source>
        <strain evidence="8">MX1 / ATCC 50154</strain>
    </source>
</reference>
<organism evidence="7 8">
    <name type="scientific">Monosiga brevicollis</name>
    <name type="common">Choanoflagellate</name>
    <dbReference type="NCBI Taxonomy" id="81824"/>
    <lineage>
        <taxon>Eukaryota</taxon>
        <taxon>Choanoflagellata</taxon>
        <taxon>Craspedida</taxon>
        <taxon>Salpingoecidae</taxon>
        <taxon>Monosiga</taxon>
    </lineage>
</organism>
<dbReference type="EMBL" id="CH991543">
    <property type="protein sequence ID" value="EDQ92596.1"/>
    <property type="molecule type" value="Genomic_DNA"/>
</dbReference>
<keyword evidence="4 5" id="KW-0418">Kinase</keyword>
<evidence type="ECO:0000313" key="8">
    <source>
        <dbReference type="Proteomes" id="UP000001357"/>
    </source>
</evidence>
<keyword evidence="8" id="KW-1185">Reference proteome</keyword>
<evidence type="ECO:0000256" key="2">
    <source>
        <dbReference type="ARBA" id="ARBA00022679"/>
    </source>
</evidence>
<feature type="region of interest" description="Disordered" evidence="6">
    <location>
        <begin position="87"/>
        <end position="109"/>
    </location>
</feature>
<name>A9UQG8_MONBE</name>
<protein>
    <recommendedName>
        <fullName evidence="9">Adenylate kinase</fullName>
    </recommendedName>
</protein>
<keyword evidence="3" id="KW-0547">Nucleotide-binding</keyword>
<sequence>MQVSPDFASYAEHHNVFPMLEELLQQLLVEQPDDPLVFLRERLSRAKVFRIIVCGPPAAGCTTLARQLAEKLQLVYLTVDSLLNEEESSGSETGSHIKDARASGKRVCGPRTDCQERGWVLVNYPGSRPEALSLQMSGVLCSHFLQLDAPDSVLMARYPGKRTDPRTGAVYHEIYDPPPAGVQVVKDEGANDTTMATRLKEYRRRADGLRRAFEGVCCTVNVDQPPADVWQYVWDVLRTKRQSNAPIIPRMALLGPPGSGKTALGAQLARLYGAVHVQPERLLRSAVAAGGRLAAAIKPYLDRGVMIPDQLLTKVVTERLWEQDCISRGWILDGFPQNRAQGEGLHAAGFRPARVMLLQLRPATSLFRLTQRRIDTSTGKHYHLALAPPPEEAVPRLVQHPRDTETNVQRKLGEWQAFADELRDLYPNAAEVDAEEPIEDVLIALEANMVEGGDGRNQKSDWGQFGETRGLRREEHKTQLAKWLKWEYVFVSKPGRRSAR</sequence>
<dbReference type="KEGG" id="mbr:MONBRDRAFT_30971"/>
<dbReference type="AlphaFoldDB" id="A9UQG8"/>
<evidence type="ECO:0000256" key="5">
    <source>
        <dbReference type="RuleBase" id="RU003330"/>
    </source>
</evidence>
<dbReference type="InterPro" id="IPR027417">
    <property type="entry name" value="P-loop_NTPase"/>
</dbReference>
<dbReference type="SUPFAM" id="SSF47391">
    <property type="entry name" value="Dimerization-anchoring domain of cAMP-dependent PK regulatory subunit"/>
    <property type="match status" value="1"/>
</dbReference>
<dbReference type="GO" id="GO:0005737">
    <property type="term" value="C:cytoplasm"/>
    <property type="evidence" value="ECO:0000318"/>
    <property type="project" value="GO_Central"/>
</dbReference>
<dbReference type="FunCoup" id="A9UQG8">
    <property type="interactions" value="133"/>
</dbReference>
<dbReference type="Pfam" id="PF00406">
    <property type="entry name" value="ADK"/>
    <property type="match status" value="2"/>
</dbReference>
<dbReference type="OMA" id="DCIRRGW"/>
<dbReference type="InterPro" id="IPR036193">
    <property type="entry name" value="ADK_active_lid_dom_sf"/>
</dbReference>
<evidence type="ECO:0000256" key="1">
    <source>
        <dbReference type="ARBA" id="ARBA00007220"/>
    </source>
</evidence>
<dbReference type="Gene3D" id="3.40.50.300">
    <property type="entry name" value="P-loop containing nucleotide triphosphate hydrolases"/>
    <property type="match status" value="2"/>
</dbReference>
<dbReference type="PANTHER" id="PTHR23359">
    <property type="entry name" value="NUCLEOTIDE KINASE"/>
    <property type="match status" value="1"/>
</dbReference>
<dbReference type="STRING" id="81824.A9UQG8"/>
<dbReference type="Proteomes" id="UP000001357">
    <property type="component" value="Unassembled WGS sequence"/>
</dbReference>
<dbReference type="CDD" id="cd01428">
    <property type="entry name" value="ADK"/>
    <property type="match status" value="1"/>
</dbReference>
<dbReference type="PRINTS" id="PR00094">
    <property type="entry name" value="ADENYLTKNASE"/>
</dbReference>
<evidence type="ECO:0000313" key="7">
    <source>
        <dbReference type="EMBL" id="EDQ92596.1"/>
    </source>
</evidence>
<dbReference type="Gene3D" id="1.20.890.10">
    <property type="entry name" value="cAMP-dependent protein kinase regulatory subunit, dimerization-anchoring domain"/>
    <property type="match status" value="1"/>
</dbReference>